<dbReference type="PANTHER" id="PTHR47959">
    <property type="entry name" value="ATP-DEPENDENT RNA HELICASE RHLE-RELATED"/>
    <property type="match status" value="1"/>
</dbReference>
<feature type="short sequence motif" description="Q motif" evidence="6">
    <location>
        <begin position="3"/>
        <end position="31"/>
    </location>
</feature>
<dbReference type="RefSeq" id="WP_078711791.1">
    <property type="nucleotide sequence ID" value="NZ_FUWY01000003.1"/>
</dbReference>
<dbReference type="InterPro" id="IPR044742">
    <property type="entry name" value="DEAD/DEAH_RhlB"/>
</dbReference>
<feature type="domain" description="DEAD-box RNA helicase Q" evidence="9">
    <location>
        <begin position="3"/>
        <end position="31"/>
    </location>
</feature>
<keyword evidence="11" id="KW-1185">Reference proteome</keyword>
<organism evidence="10 11">
    <name type="scientific">Anaerorhabdus furcosa</name>
    <dbReference type="NCBI Taxonomy" id="118967"/>
    <lineage>
        <taxon>Bacteria</taxon>
        <taxon>Bacillati</taxon>
        <taxon>Bacillota</taxon>
        <taxon>Erysipelotrichia</taxon>
        <taxon>Erysipelotrichales</taxon>
        <taxon>Erysipelotrichaceae</taxon>
        <taxon>Anaerorhabdus</taxon>
    </lineage>
</organism>
<evidence type="ECO:0000259" key="9">
    <source>
        <dbReference type="PROSITE" id="PS51195"/>
    </source>
</evidence>
<dbReference type="SUPFAM" id="SSF52540">
    <property type="entry name" value="P-loop containing nucleoside triphosphate hydrolases"/>
    <property type="match status" value="1"/>
</dbReference>
<keyword evidence="4" id="KW-0067">ATP-binding</keyword>
<name>A0A1T4MSW9_9FIRM</name>
<dbReference type="STRING" id="118967.SAMN02745191_1390"/>
<dbReference type="GO" id="GO:0005524">
    <property type="term" value="F:ATP binding"/>
    <property type="evidence" value="ECO:0007669"/>
    <property type="project" value="UniProtKB-KW"/>
</dbReference>
<dbReference type="PROSITE" id="PS51192">
    <property type="entry name" value="HELICASE_ATP_BIND_1"/>
    <property type="match status" value="1"/>
</dbReference>
<evidence type="ECO:0000259" key="7">
    <source>
        <dbReference type="PROSITE" id="PS51192"/>
    </source>
</evidence>
<dbReference type="EMBL" id="FUWY01000003">
    <property type="protein sequence ID" value="SJZ69936.1"/>
    <property type="molecule type" value="Genomic_DNA"/>
</dbReference>
<dbReference type="GO" id="GO:0003724">
    <property type="term" value="F:RNA helicase activity"/>
    <property type="evidence" value="ECO:0007669"/>
    <property type="project" value="InterPro"/>
</dbReference>
<dbReference type="Pfam" id="PF03880">
    <property type="entry name" value="DbpA"/>
    <property type="match status" value="1"/>
</dbReference>
<protein>
    <submittedName>
        <fullName evidence="10">ATP-dependent RNA helicase DbpA</fullName>
    </submittedName>
</protein>
<dbReference type="Gene3D" id="3.30.70.330">
    <property type="match status" value="1"/>
</dbReference>
<dbReference type="GO" id="GO:0005829">
    <property type="term" value="C:cytosol"/>
    <property type="evidence" value="ECO:0007669"/>
    <property type="project" value="TreeGrafter"/>
</dbReference>
<evidence type="ECO:0000259" key="8">
    <source>
        <dbReference type="PROSITE" id="PS51194"/>
    </source>
</evidence>
<dbReference type="PROSITE" id="PS51195">
    <property type="entry name" value="Q_MOTIF"/>
    <property type="match status" value="1"/>
</dbReference>
<comment type="similarity">
    <text evidence="5">Belongs to the DEAD box helicase family.</text>
</comment>
<dbReference type="SMART" id="SM00487">
    <property type="entry name" value="DEXDc"/>
    <property type="match status" value="1"/>
</dbReference>
<sequence>MKTKFNEYHLDKRILQAIDDCGYTDCTEIQKQAFPLLLEKKNCLIQSKTGSGKTAAFCIPLIESINFDDPTSALILAPTRELAQQIQHEFNRLAIYKKINCVCLIGRQDFQKQALQLKQKAHVVVGTPGRIFDHLESDNINLDHIKTLVLDEANEMVTLGLLEQVETIVKKLPQHNTWLFSATMDSELLLNKLKVNDANIITIDSPLQISNQIDTYHIKTNDKENCLLELCTHLHIESMCVFVNTREETKQIATLLQKENYLCSILHGGMEQKERTQSLAKFKQGKTRILVSTDIAARGIDVDQITTVIHYDCPLTIDSYIHRSGRTGRKDEQGTSITLISKDDTSSIKNQILNETDSFVIPLERVDNHLNKSVHKEDKDSTIKAKNTQLFIRAGKKDKIRNLDVVGALCSLDEFNSDNIGIIDIQQNYTTVTLLNMNQDIIQNIQSVKIKGKNRKVELKIK</sequence>
<evidence type="ECO:0000313" key="10">
    <source>
        <dbReference type="EMBL" id="SJZ69936.1"/>
    </source>
</evidence>
<dbReference type="Pfam" id="PF00270">
    <property type="entry name" value="DEAD"/>
    <property type="match status" value="1"/>
</dbReference>
<dbReference type="InterPro" id="IPR005580">
    <property type="entry name" value="DbpA/CsdA_RNA-bd_dom"/>
</dbReference>
<evidence type="ECO:0000256" key="4">
    <source>
        <dbReference type="ARBA" id="ARBA00022840"/>
    </source>
</evidence>
<dbReference type="InterPro" id="IPR011545">
    <property type="entry name" value="DEAD/DEAH_box_helicase_dom"/>
</dbReference>
<accession>A0A1T4MSW9</accession>
<dbReference type="PROSITE" id="PS51194">
    <property type="entry name" value="HELICASE_CTER"/>
    <property type="match status" value="1"/>
</dbReference>
<dbReference type="CDD" id="cd18787">
    <property type="entry name" value="SF2_C_DEAD"/>
    <property type="match status" value="1"/>
</dbReference>
<evidence type="ECO:0000256" key="1">
    <source>
        <dbReference type="ARBA" id="ARBA00022741"/>
    </source>
</evidence>
<dbReference type="InterPro" id="IPR014001">
    <property type="entry name" value="Helicase_ATP-bd"/>
</dbReference>
<feature type="domain" description="Helicase ATP-binding" evidence="7">
    <location>
        <begin position="34"/>
        <end position="202"/>
    </location>
</feature>
<dbReference type="GO" id="GO:0003676">
    <property type="term" value="F:nucleic acid binding"/>
    <property type="evidence" value="ECO:0007669"/>
    <property type="project" value="InterPro"/>
</dbReference>
<feature type="domain" description="Helicase C-terminal" evidence="8">
    <location>
        <begin position="212"/>
        <end position="374"/>
    </location>
</feature>
<dbReference type="InterPro" id="IPR050079">
    <property type="entry name" value="DEAD_box_RNA_helicase"/>
</dbReference>
<dbReference type="PANTHER" id="PTHR47959:SF1">
    <property type="entry name" value="ATP-DEPENDENT RNA HELICASE DBPA"/>
    <property type="match status" value="1"/>
</dbReference>
<gene>
    <name evidence="10" type="ORF">SAMN02745191_1390</name>
</gene>
<evidence type="ECO:0000256" key="2">
    <source>
        <dbReference type="ARBA" id="ARBA00022801"/>
    </source>
</evidence>
<keyword evidence="3 10" id="KW-0347">Helicase</keyword>
<dbReference type="OrthoDB" id="9785240at2"/>
<dbReference type="InterPro" id="IPR012677">
    <property type="entry name" value="Nucleotide-bd_a/b_plait_sf"/>
</dbReference>
<dbReference type="CDD" id="cd00268">
    <property type="entry name" value="DEADc"/>
    <property type="match status" value="1"/>
</dbReference>
<reference evidence="11" key="1">
    <citation type="submission" date="2017-02" db="EMBL/GenBank/DDBJ databases">
        <authorList>
            <person name="Varghese N."/>
            <person name="Submissions S."/>
        </authorList>
    </citation>
    <scope>NUCLEOTIDE SEQUENCE [LARGE SCALE GENOMIC DNA]</scope>
    <source>
        <strain evidence="11">ATCC 25662</strain>
    </source>
</reference>
<dbReference type="AlphaFoldDB" id="A0A1T4MSW9"/>
<dbReference type="InterPro" id="IPR001650">
    <property type="entry name" value="Helicase_C-like"/>
</dbReference>
<dbReference type="SMART" id="SM00490">
    <property type="entry name" value="HELICc"/>
    <property type="match status" value="1"/>
</dbReference>
<evidence type="ECO:0000313" key="11">
    <source>
        <dbReference type="Proteomes" id="UP000243297"/>
    </source>
</evidence>
<dbReference type="Proteomes" id="UP000243297">
    <property type="component" value="Unassembled WGS sequence"/>
</dbReference>
<dbReference type="Pfam" id="PF00271">
    <property type="entry name" value="Helicase_C"/>
    <property type="match status" value="1"/>
</dbReference>
<dbReference type="Gene3D" id="3.40.50.300">
    <property type="entry name" value="P-loop containing nucleotide triphosphate hydrolases"/>
    <property type="match status" value="2"/>
</dbReference>
<dbReference type="InterPro" id="IPR027417">
    <property type="entry name" value="P-loop_NTPase"/>
</dbReference>
<proteinExistence type="inferred from homology"/>
<keyword evidence="1" id="KW-0547">Nucleotide-binding</keyword>
<evidence type="ECO:0000256" key="6">
    <source>
        <dbReference type="PROSITE-ProRule" id="PRU00552"/>
    </source>
</evidence>
<dbReference type="GO" id="GO:0016787">
    <property type="term" value="F:hydrolase activity"/>
    <property type="evidence" value="ECO:0007669"/>
    <property type="project" value="UniProtKB-KW"/>
</dbReference>
<dbReference type="InterPro" id="IPR014014">
    <property type="entry name" value="RNA_helicase_DEAD_Q_motif"/>
</dbReference>
<evidence type="ECO:0000256" key="3">
    <source>
        <dbReference type="ARBA" id="ARBA00022806"/>
    </source>
</evidence>
<evidence type="ECO:0000256" key="5">
    <source>
        <dbReference type="ARBA" id="ARBA00038437"/>
    </source>
</evidence>
<keyword evidence="2" id="KW-0378">Hydrolase</keyword>